<dbReference type="InterPro" id="IPR051317">
    <property type="entry name" value="Gfo/Idh/MocA_oxidoreduct"/>
</dbReference>
<gene>
    <name evidence="2" type="ORF">A3F84_18840</name>
</gene>
<dbReference type="SUPFAM" id="SSF55347">
    <property type="entry name" value="Glyceraldehyde-3-phosphate dehydrogenase-like, C-terminal domain"/>
    <property type="match status" value="1"/>
</dbReference>
<dbReference type="Pfam" id="PF01408">
    <property type="entry name" value="GFO_IDH_MocA"/>
    <property type="match status" value="1"/>
</dbReference>
<organism evidence="2 3">
    <name type="scientific">Handelsmanbacteria sp. (strain RIFCSPLOWO2_12_FULL_64_10)</name>
    <dbReference type="NCBI Taxonomy" id="1817868"/>
    <lineage>
        <taxon>Bacteria</taxon>
        <taxon>Candidatus Handelsmaniibacteriota</taxon>
    </lineage>
</organism>
<dbReference type="GO" id="GO:0000166">
    <property type="term" value="F:nucleotide binding"/>
    <property type="evidence" value="ECO:0007669"/>
    <property type="project" value="InterPro"/>
</dbReference>
<accession>A0A1F6D249</accession>
<dbReference type="PANTHER" id="PTHR43708">
    <property type="entry name" value="CONSERVED EXPRESSED OXIDOREDUCTASE (EUROFUNG)"/>
    <property type="match status" value="1"/>
</dbReference>
<dbReference type="AlphaFoldDB" id="A0A1F6D249"/>
<evidence type="ECO:0000259" key="1">
    <source>
        <dbReference type="Pfam" id="PF01408"/>
    </source>
</evidence>
<name>A0A1F6D249_HANXR</name>
<evidence type="ECO:0000313" key="3">
    <source>
        <dbReference type="Proteomes" id="UP000178606"/>
    </source>
</evidence>
<dbReference type="Proteomes" id="UP000178606">
    <property type="component" value="Unassembled WGS sequence"/>
</dbReference>
<protein>
    <recommendedName>
        <fullName evidence="1">Gfo/Idh/MocA-like oxidoreductase N-terminal domain-containing protein</fullName>
    </recommendedName>
</protein>
<dbReference type="InterPro" id="IPR036291">
    <property type="entry name" value="NAD(P)-bd_dom_sf"/>
</dbReference>
<dbReference type="InterPro" id="IPR000683">
    <property type="entry name" value="Gfo/Idh/MocA-like_OxRdtase_N"/>
</dbReference>
<dbReference type="EMBL" id="MFKF01000075">
    <property type="protein sequence ID" value="OGG55504.1"/>
    <property type="molecule type" value="Genomic_DNA"/>
</dbReference>
<reference evidence="2 3" key="1">
    <citation type="journal article" date="2016" name="Nat. Commun.">
        <title>Thousands of microbial genomes shed light on interconnected biogeochemical processes in an aquifer system.</title>
        <authorList>
            <person name="Anantharaman K."/>
            <person name="Brown C.T."/>
            <person name="Hug L.A."/>
            <person name="Sharon I."/>
            <person name="Castelle C.J."/>
            <person name="Probst A.J."/>
            <person name="Thomas B.C."/>
            <person name="Singh A."/>
            <person name="Wilkins M.J."/>
            <person name="Karaoz U."/>
            <person name="Brodie E.L."/>
            <person name="Williams K.H."/>
            <person name="Hubbard S.S."/>
            <person name="Banfield J.F."/>
        </authorList>
    </citation>
    <scope>NUCLEOTIDE SEQUENCE [LARGE SCALE GENOMIC DNA]</scope>
    <source>
        <strain evidence="3">RIFCSPLOWO2_12_FULL_64_10</strain>
    </source>
</reference>
<proteinExistence type="predicted"/>
<dbReference type="Gene3D" id="3.40.50.720">
    <property type="entry name" value="NAD(P)-binding Rossmann-like Domain"/>
    <property type="match status" value="1"/>
</dbReference>
<comment type="caution">
    <text evidence="2">The sequence shown here is derived from an EMBL/GenBank/DDBJ whole genome shotgun (WGS) entry which is preliminary data.</text>
</comment>
<dbReference type="PANTHER" id="PTHR43708:SF8">
    <property type="entry name" value="OXIDOREDUCTASE"/>
    <property type="match status" value="1"/>
</dbReference>
<feature type="domain" description="Gfo/Idh/MocA-like oxidoreductase N-terminal" evidence="1">
    <location>
        <begin position="5"/>
        <end position="124"/>
    </location>
</feature>
<sequence length="396" mass="44847">MKRLRIAMNGAGSGRGQSWMSTLTKLTEAGFYEFCALSEVVPEKAKASSERWGVKAYSNLVELLDSEQVDVALNGTPPDCNVMAVGIAAKRGVHALVEIPIAPTLRVARFMMQTAKENRVQLEVCEQVWLWAKEQLKRKIIDAGLIGEVAHARLYYTNKADYHGINGARMLVRGREKRVLGYTQKIRVPTFTHWSGIERGEDRWDHAIIEFESGAMCLFSSPPRARMTARWDIEGTKGQLVGDSLYIGSHSKADHYPFVTEQTEVRGKRTLDHIRVDTRPAVVFENPYRAYQAEDGDEVARMDLLLGMHRAITEGGAPAYGPENACRDIEILLAMRESARRGNVWVDLPLKEETELEREMEAEFRRRYGHAPEEVEALTKVAFRQWGVRNEIANWD</sequence>
<dbReference type="SUPFAM" id="SSF51735">
    <property type="entry name" value="NAD(P)-binding Rossmann-fold domains"/>
    <property type="match status" value="1"/>
</dbReference>
<dbReference type="Gene3D" id="3.30.360.10">
    <property type="entry name" value="Dihydrodipicolinate Reductase, domain 2"/>
    <property type="match status" value="1"/>
</dbReference>
<evidence type="ECO:0000313" key="2">
    <source>
        <dbReference type="EMBL" id="OGG55504.1"/>
    </source>
</evidence>